<comment type="caution">
    <text evidence="2">The sequence shown here is derived from an EMBL/GenBank/DDBJ whole genome shotgun (WGS) entry which is preliminary data.</text>
</comment>
<sequence length="373" mass="41841">MPTFDAKKLVFRQIFLASVRIACTSYKALHLIVAFLRLLHYPYIELIITLSYDCSDEKDLIHTFGIYIHMVTITHFLCHQESKSSLGQSVHLGPKIASQASEQEIKRKKKQTVQDITIHQIGGPQPNTPISFGPSISLNVKTLYKDLRSGFFNFPYTQNSNASTFNFGPSISAPFSSIPLKIYNFLPVVEEEGSRTLEEREVTGMLTNQDEMRSYGEENSKFAVFKQPVPPDKGKQKAPFIYPSAAHISPVLSTASTPHSPPKPPSDPDSSDSDDKGEEKVVTGHQLFKVGIHSLMGIFLLYLHQILLHCHHPVHPIMNQIRNQTTLNEDNEGNKIIQASLVNMGEKVHKMIEKNKIELVSEEGEVIVVLLVL</sequence>
<reference evidence="2" key="1">
    <citation type="submission" date="2023-06" db="EMBL/GenBank/DDBJ databases">
        <authorList>
            <consortium name="Lawrence Berkeley National Laboratory"/>
            <person name="Ahrendt S."/>
            <person name="Sahu N."/>
            <person name="Indic B."/>
            <person name="Wong-Bajracharya J."/>
            <person name="Merenyi Z."/>
            <person name="Ke H.-M."/>
            <person name="Monk M."/>
            <person name="Kocsube S."/>
            <person name="Drula E."/>
            <person name="Lipzen A."/>
            <person name="Balint B."/>
            <person name="Henrissat B."/>
            <person name="Andreopoulos B."/>
            <person name="Martin F.M."/>
            <person name="Harder C.B."/>
            <person name="Rigling D."/>
            <person name="Ford K.L."/>
            <person name="Foster G.D."/>
            <person name="Pangilinan J."/>
            <person name="Papanicolaou A."/>
            <person name="Barry K."/>
            <person name="LaButti K."/>
            <person name="Viragh M."/>
            <person name="Koriabine M."/>
            <person name="Yan M."/>
            <person name="Riley R."/>
            <person name="Champramary S."/>
            <person name="Plett K.L."/>
            <person name="Tsai I.J."/>
            <person name="Slot J."/>
            <person name="Sipos G."/>
            <person name="Plett J."/>
            <person name="Nagy L.G."/>
            <person name="Grigoriev I.V."/>
        </authorList>
    </citation>
    <scope>NUCLEOTIDE SEQUENCE</scope>
    <source>
        <strain evidence="2">FPL87.14</strain>
    </source>
</reference>
<keyword evidence="3" id="KW-1185">Reference proteome</keyword>
<organism evidence="2 3">
    <name type="scientific">Armillaria borealis</name>
    <dbReference type="NCBI Taxonomy" id="47425"/>
    <lineage>
        <taxon>Eukaryota</taxon>
        <taxon>Fungi</taxon>
        <taxon>Dikarya</taxon>
        <taxon>Basidiomycota</taxon>
        <taxon>Agaricomycotina</taxon>
        <taxon>Agaricomycetes</taxon>
        <taxon>Agaricomycetidae</taxon>
        <taxon>Agaricales</taxon>
        <taxon>Marasmiineae</taxon>
        <taxon>Physalacriaceae</taxon>
        <taxon>Armillaria</taxon>
    </lineage>
</organism>
<evidence type="ECO:0000256" key="1">
    <source>
        <dbReference type="SAM" id="MobiDB-lite"/>
    </source>
</evidence>
<dbReference type="EMBL" id="JAUEPT010000180">
    <property type="protein sequence ID" value="KAK0429999.1"/>
    <property type="molecule type" value="Genomic_DNA"/>
</dbReference>
<evidence type="ECO:0000313" key="2">
    <source>
        <dbReference type="EMBL" id="KAK0429999.1"/>
    </source>
</evidence>
<dbReference type="Proteomes" id="UP001175226">
    <property type="component" value="Unassembled WGS sequence"/>
</dbReference>
<feature type="region of interest" description="Disordered" evidence="1">
    <location>
        <begin position="252"/>
        <end position="280"/>
    </location>
</feature>
<proteinExistence type="predicted"/>
<gene>
    <name evidence="2" type="ORF">EV421DRAFT_1744635</name>
</gene>
<protein>
    <submittedName>
        <fullName evidence="2">Uncharacterized protein</fullName>
    </submittedName>
</protein>
<dbReference type="AlphaFoldDB" id="A0AA39IVL4"/>
<accession>A0AA39IVL4</accession>
<evidence type="ECO:0000313" key="3">
    <source>
        <dbReference type="Proteomes" id="UP001175226"/>
    </source>
</evidence>
<name>A0AA39IVL4_9AGAR</name>